<feature type="signal peptide" evidence="1">
    <location>
        <begin position="1"/>
        <end position="22"/>
    </location>
</feature>
<dbReference type="InterPro" id="IPR022061">
    <property type="entry name" value="DUF3617"/>
</dbReference>
<proteinExistence type="predicted"/>
<dbReference type="Pfam" id="PF12276">
    <property type="entry name" value="DUF3617"/>
    <property type="match status" value="1"/>
</dbReference>
<name>A0A4R2L876_9GAMM</name>
<comment type="caution">
    <text evidence="2">The sequence shown here is derived from an EMBL/GenBank/DDBJ whole genome shotgun (WGS) entry which is preliminary data.</text>
</comment>
<dbReference type="Proteomes" id="UP000295765">
    <property type="component" value="Unassembled WGS sequence"/>
</dbReference>
<evidence type="ECO:0000313" key="3">
    <source>
        <dbReference type="Proteomes" id="UP000295765"/>
    </source>
</evidence>
<reference evidence="2 3" key="1">
    <citation type="submission" date="2019-03" db="EMBL/GenBank/DDBJ databases">
        <title>Genomic Encyclopedia of Type Strains, Phase IV (KMG-IV): sequencing the most valuable type-strain genomes for metagenomic binning, comparative biology and taxonomic classification.</title>
        <authorList>
            <person name="Goeker M."/>
        </authorList>
    </citation>
    <scope>NUCLEOTIDE SEQUENCE [LARGE SCALE GENOMIC DNA]</scope>
    <source>
        <strain evidence="2 3">DSM 25287</strain>
    </source>
</reference>
<dbReference type="AlphaFoldDB" id="A0A4R2L876"/>
<evidence type="ECO:0000256" key="1">
    <source>
        <dbReference type="SAM" id="SignalP"/>
    </source>
</evidence>
<accession>A0A4R2L876</accession>
<dbReference type="RefSeq" id="WP_132544856.1">
    <property type="nucleotide sequence ID" value="NZ_SLWY01000021.1"/>
</dbReference>
<feature type="chain" id="PRO_5020934729" evidence="1">
    <location>
        <begin position="23"/>
        <end position="176"/>
    </location>
</feature>
<keyword evidence="3" id="KW-1185">Reference proteome</keyword>
<protein>
    <submittedName>
        <fullName evidence="2">Uncharacterized protein DUF3617</fullName>
    </submittedName>
</protein>
<organism evidence="2 3">
    <name type="scientific">Plasticicumulans lactativorans</name>
    <dbReference type="NCBI Taxonomy" id="1133106"/>
    <lineage>
        <taxon>Bacteria</taxon>
        <taxon>Pseudomonadati</taxon>
        <taxon>Pseudomonadota</taxon>
        <taxon>Gammaproteobacteria</taxon>
        <taxon>Candidatus Competibacteraceae</taxon>
        <taxon>Plasticicumulans</taxon>
    </lineage>
</organism>
<keyword evidence="1" id="KW-0732">Signal</keyword>
<sequence length="176" mass="19087">MPRHRLMLLALACAAVPALATAADDMPRRKSGLWEVTTQIGGTEGRTMPAIQQCIDAATDDLMRSRGEQMSREMCSKHEMRREGGRIVIDSVCRIGETTSTTRGYFEGDFETAYRGEIAVSYDPPMAGMKASSMTLQARWLGPCQPGQKPGDVIMPGHGGMNLKDMMKHAPAGGTP</sequence>
<dbReference type="OrthoDB" id="9181580at2"/>
<evidence type="ECO:0000313" key="2">
    <source>
        <dbReference type="EMBL" id="TCO78888.1"/>
    </source>
</evidence>
<dbReference type="EMBL" id="SLWY01000021">
    <property type="protein sequence ID" value="TCO78888.1"/>
    <property type="molecule type" value="Genomic_DNA"/>
</dbReference>
<gene>
    <name evidence="2" type="ORF">EV699_1211</name>
</gene>